<sequence length="47" mass="5007">MNAEGETAKKIRIAVAACETVVHANRIKLLSAQPGNIPQIPKVAPKE</sequence>
<organism evidence="1 2">
    <name type="scientific">Paenibacillus peoriae</name>
    <dbReference type="NCBI Taxonomy" id="59893"/>
    <lineage>
        <taxon>Bacteria</taxon>
        <taxon>Bacillati</taxon>
        <taxon>Bacillota</taxon>
        <taxon>Bacilli</taxon>
        <taxon>Bacillales</taxon>
        <taxon>Paenibacillaceae</taxon>
        <taxon>Paenibacillus</taxon>
    </lineage>
</organism>
<evidence type="ECO:0000313" key="2">
    <source>
        <dbReference type="Proteomes" id="UP000516384"/>
    </source>
</evidence>
<accession>A0A7H0Y5L4</accession>
<name>A0A7H0Y5L4_9BACL</name>
<proteinExistence type="predicted"/>
<dbReference type="Proteomes" id="UP000516384">
    <property type="component" value="Chromosome"/>
</dbReference>
<reference evidence="1 2" key="1">
    <citation type="submission" date="2020-09" db="EMBL/GenBank/DDBJ databases">
        <title>Characterization of Paenibacillus peoriae strain ZF390 with broad-spectrum antimicrobial activity as a potential biocontrol agent.</title>
        <authorList>
            <person name="Li L."/>
            <person name="Zhao Y."/>
            <person name="Li B."/>
            <person name="Xie X."/>
        </authorList>
    </citation>
    <scope>NUCLEOTIDE SEQUENCE [LARGE SCALE GENOMIC DNA]</scope>
    <source>
        <strain evidence="1 2">ZF390</strain>
    </source>
</reference>
<gene>
    <name evidence="1" type="ORF">IAQ67_21420</name>
</gene>
<dbReference type="AlphaFoldDB" id="A0A7H0Y5L4"/>
<dbReference type="EMBL" id="CP061172">
    <property type="protein sequence ID" value="QNR66372.1"/>
    <property type="molecule type" value="Genomic_DNA"/>
</dbReference>
<protein>
    <submittedName>
        <fullName evidence="1">Uncharacterized protein</fullName>
    </submittedName>
</protein>
<evidence type="ECO:0000313" key="1">
    <source>
        <dbReference type="EMBL" id="QNR66372.1"/>
    </source>
</evidence>